<dbReference type="Gene3D" id="1.10.10.10">
    <property type="entry name" value="Winged helix-like DNA-binding domain superfamily/Winged helix DNA-binding domain"/>
    <property type="match status" value="1"/>
</dbReference>
<dbReference type="InterPro" id="IPR000847">
    <property type="entry name" value="LysR_HTH_N"/>
</dbReference>
<dbReference type="Gene3D" id="3.40.190.10">
    <property type="entry name" value="Periplasmic binding protein-like II"/>
    <property type="match status" value="2"/>
</dbReference>
<evidence type="ECO:0000313" key="8">
    <source>
        <dbReference type="Proteomes" id="UP001601992"/>
    </source>
</evidence>
<gene>
    <name evidence="7" type="ORF">ACFYXQ_29655</name>
</gene>
<keyword evidence="8" id="KW-1185">Reference proteome</keyword>
<keyword evidence="4" id="KW-0010">Activator</keyword>
<dbReference type="PROSITE" id="PS50931">
    <property type="entry name" value="HTH_LYSR"/>
    <property type="match status" value="1"/>
</dbReference>
<evidence type="ECO:0000256" key="4">
    <source>
        <dbReference type="ARBA" id="ARBA00023159"/>
    </source>
</evidence>
<accession>A0ABW6S935</accession>
<keyword evidence="3" id="KW-0238">DNA-binding</keyword>
<comment type="similarity">
    <text evidence="1">Belongs to the LysR transcriptional regulatory family.</text>
</comment>
<reference evidence="7 8" key="1">
    <citation type="submission" date="2024-10" db="EMBL/GenBank/DDBJ databases">
        <title>The Natural Products Discovery Center: Release of the First 8490 Sequenced Strains for Exploring Actinobacteria Biosynthetic Diversity.</title>
        <authorList>
            <person name="Kalkreuter E."/>
            <person name="Kautsar S.A."/>
            <person name="Yang D."/>
            <person name="Bader C.D."/>
            <person name="Teijaro C.N."/>
            <person name="Fluegel L."/>
            <person name="Davis C.M."/>
            <person name="Simpson J.R."/>
            <person name="Lauterbach L."/>
            <person name="Steele A.D."/>
            <person name="Gui C."/>
            <person name="Meng S."/>
            <person name="Li G."/>
            <person name="Viehrig K."/>
            <person name="Ye F."/>
            <person name="Su P."/>
            <person name="Kiefer A.F."/>
            <person name="Nichols A."/>
            <person name="Cepeda A.J."/>
            <person name="Yan W."/>
            <person name="Fan B."/>
            <person name="Jiang Y."/>
            <person name="Adhikari A."/>
            <person name="Zheng C.-J."/>
            <person name="Schuster L."/>
            <person name="Cowan T.M."/>
            <person name="Smanski M.J."/>
            <person name="Chevrette M.G."/>
            <person name="De Carvalho L.P.S."/>
            <person name="Shen B."/>
        </authorList>
    </citation>
    <scope>NUCLEOTIDE SEQUENCE [LARGE SCALE GENOMIC DNA]</scope>
    <source>
        <strain evidence="7 8">NPDC002593</strain>
    </source>
</reference>
<dbReference type="PRINTS" id="PR00039">
    <property type="entry name" value="HTHLYSR"/>
</dbReference>
<keyword evidence="5" id="KW-0804">Transcription</keyword>
<proteinExistence type="inferred from homology"/>
<evidence type="ECO:0000256" key="5">
    <source>
        <dbReference type="ARBA" id="ARBA00023163"/>
    </source>
</evidence>
<name>A0ABW6S935_9NOCA</name>
<organism evidence="7 8">
    <name type="scientific">Nocardia jiangxiensis</name>
    <dbReference type="NCBI Taxonomy" id="282685"/>
    <lineage>
        <taxon>Bacteria</taxon>
        <taxon>Bacillati</taxon>
        <taxon>Actinomycetota</taxon>
        <taxon>Actinomycetes</taxon>
        <taxon>Mycobacteriales</taxon>
        <taxon>Nocardiaceae</taxon>
        <taxon>Nocardia</taxon>
    </lineage>
</organism>
<evidence type="ECO:0000256" key="1">
    <source>
        <dbReference type="ARBA" id="ARBA00009437"/>
    </source>
</evidence>
<evidence type="ECO:0000313" key="7">
    <source>
        <dbReference type="EMBL" id="MFF3571955.1"/>
    </source>
</evidence>
<dbReference type="SUPFAM" id="SSF46785">
    <property type="entry name" value="Winged helix' DNA-binding domain"/>
    <property type="match status" value="1"/>
</dbReference>
<dbReference type="Proteomes" id="UP001601992">
    <property type="component" value="Unassembled WGS sequence"/>
</dbReference>
<evidence type="ECO:0000256" key="3">
    <source>
        <dbReference type="ARBA" id="ARBA00023125"/>
    </source>
</evidence>
<evidence type="ECO:0000259" key="6">
    <source>
        <dbReference type="PROSITE" id="PS50931"/>
    </source>
</evidence>
<dbReference type="InterPro" id="IPR036388">
    <property type="entry name" value="WH-like_DNA-bd_sf"/>
</dbReference>
<feature type="domain" description="HTH lysR-type" evidence="6">
    <location>
        <begin position="1"/>
        <end position="58"/>
    </location>
</feature>
<dbReference type="Pfam" id="PF03466">
    <property type="entry name" value="LysR_substrate"/>
    <property type="match status" value="1"/>
</dbReference>
<dbReference type="SUPFAM" id="SSF53850">
    <property type="entry name" value="Periplasmic binding protein-like II"/>
    <property type="match status" value="1"/>
</dbReference>
<dbReference type="RefSeq" id="WP_387405648.1">
    <property type="nucleotide sequence ID" value="NZ_JBIAQY010000011.1"/>
</dbReference>
<dbReference type="Pfam" id="PF00126">
    <property type="entry name" value="HTH_1"/>
    <property type="match status" value="1"/>
</dbReference>
<protein>
    <submittedName>
        <fullName evidence="7">LysR family transcriptional regulator</fullName>
    </submittedName>
</protein>
<comment type="caution">
    <text evidence="7">The sequence shown here is derived from an EMBL/GenBank/DDBJ whole genome shotgun (WGS) entry which is preliminary data.</text>
</comment>
<dbReference type="EMBL" id="JBIAQY010000011">
    <property type="protein sequence ID" value="MFF3571955.1"/>
    <property type="molecule type" value="Genomic_DNA"/>
</dbReference>
<dbReference type="PANTHER" id="PTHR30346:SF29">
    <property type="entry name" value="LYSR SUBSTRATE-BINDING"/>
    <property type="match status" value="1"/>
</dbReference>
<evidence type="ECO:0000256" key="2">
    <source>
        <dbReference type="ARBA" id="ARBA00023015"/>
    </source>
</evidence>
<dbReference type="InterPro" id="IPR005119">
    <property type="entry name" value="LysR_subst-bd"/>
</dbReference>
<keyword evidence="2" id="KW-0805">Transcription regulation</keyword>
<dbReference type="PANTHER" id="PTHR30346">
    <property type="entry name" value="TRANSCRIPTIONAL DUAL REGULATOR HCAR-RELATED"/>
    <property type="match status" value="1"/>
</dbReference>
<sequence length="301" mass="32393">MQLRQLEYFWTIWETGSFSAAASRLYVTQPSLSQQIRALEKELGAELLERGPHGISLTPAGRAFLPHAERVLRAAGEATDSVRQVLEGRTGDVHVLTVRSVASGILPPSAARWHSLFPMTVLHLHDFSHRRALEDATRGGQGDLSVGPRPAVWDGPIVTLGYEEMVLVGPDEFDAGTAADPAELAAADWVLYEPEQGMNEIVDRMAAALGFAPRAVARTGQVAAALQFAIEGLGTALVPNNAVPGGWARHTRRVGPGLFREIVAFSRREPTPPAEQYRHLLASSELPLTAGHGLPAGALRC</sequence>
<dbReference type="CDD" id="cd05466">
    <property type="entry name" value="PBP2_LTTR_substrate"/>
    <property type="match status" value="1"/>
</dbReference>
<dbReference type="InterPro" id="IPR036390">
    <property type="entry name" value="WH_DNA-bd_sf"/>
</dbReference>